<dbReference type="Proteomes" id="UP000319976">
    <property type="component" value="Chromosome"/>
</dbReference>
<dbReference type="KEGG" id="chya:V22_05150"/>
<dbReference type="CDD" id="cd02440">
    <property type="entry name" value="AdoMet_MTases"/>
    <property type="match status" value="1"/>
</dbReference>
<keyword evidence="2" id="KW-0808">Transferase</keyword>
<dbReference type="Pfam" id="PF13489">
    <property type="entry name" value="Methyltransf_23"/>
    <property type="match status" value="1"/>
</dbReference>
<dbReference type="InterPro" id="IPR029063">
    <property type="entry name" value="SAM-dependent_MTases_sf"/>
</dbReference>
<keyword evidence="2" id="KW-0489">Methyltransferase</keyword>
<dbReference type="SUPFAM" id="SSF53335">
    <property type="entry name" value="S-adenosyl-L-methionine-dependent methyltransferases"/>
    <property type="match status" value="1"/>
</dbReference>
<proteinExistence type="predicted"/>
<evidence type="ECO:0000313" key="3">
    <source>
        <dbReference type="Proteomes" id="UP000319976"/>
    </source>
</evidence>
<dbReference type="PANTHER" id="PTHR43861">
    <property type="entry name" value="TRANS-ACONITATE 2-METHYLTRANSFERASE-RELATED"/>
    <property type="match status" value="1"/>
</dbReference>
<dbReference type="EMBL" id="CP036316">
    <property type="protein sequence ID" value="QDT63295.1"/>
    <property type="molecule type" value="Genomic_DNA"/>
</dbReference>
<protein>
    <submittedName>
        <fullName evidence="2">Putative S-adenosylmethionine-dependent methyltransferase/MSMEI_2290</fullName>
        <ecNumber evidence="2">2.1.1.-</ecNumber>
    </submittedName>
</protein>
<organism evidence="2 3">
    <name type="scientific">Calycomorphotria hydatis</name>
    <dbReference type="NCBI Taxonomy" id="2528027"/>
    <lineage>
        <taxon>Bacteria</taxon>
        <taxon>Pseudomonadati</taxon>
        <taxon>Planctomycetota</taxon>
        <taxon>Planctomycetia</taxon>
        <taxon>Planctomycetales</taxon>
        <taxon>Planctomycetaceae</taxon>
        <taxon>Calycomorphotria</taxon>
    </lineage>
</organism>
<feature type="region of interest" description="Disordered" evidence="1">
    <location>
        <begin position="1"/>
        <end position="24"/>
    </location>
</feature>
<dbReference type="RefSeq" id="WP_197439886.1">
    <property type="nucleotide sequence ID" value="NZ_CP036316.1"/>
</dbReference>
<evidence type="ECO:0000313" key="2">
    <source>
        <dbReference type="EMBL" id="QDT63295.1"/>
    </source>
</evidence>
<dbReference type="GO" id="GO:0008168">
    <property type="term" value="F:methyltransferase activity"/>
    <property type="evidence" value="ECO:0007669"/>
    <property type="project" value="UniProtKB-KW"/>
</dbReference>
<evidence type="ECO:0000256" key="1">
    <source>
        <dbReference type="SAM" id="MobiDB-lite"/>
    </source>
</evidence>
<gene>
    <name evidence="2" type="ORF">V22_05150</name>
</gene>
<dbReference type="GO" id="GO:0032259">
    <property type="term" value="P:methylation"/>
    <property type="evidence" value="ECO:0007669"/>
    <property type="project" value="UniProtKB-KW"/>
</dbReference>
<dbReference type="EC" id="2.1.1.-" evidence="2"/>
<accession>A0A517T4K0</accession>
<keyword evidence="3" id="KW-1185">Reference proteome</keyword>
<sequence length="259" mass="29403">MSEDLTTSNCNSTAHKGNNVSSDSQYYDERWQAENLQQQPPNGQRFDRVVSAVQFSGRLCDNASILDVGCGNGWLLERFTQCGCKSLSLRGLEPSPAGAKNARKRVPSASVHLGCLTSDFTTEKFDVITCSEVVEHVEQQPEFLQLMYNFLAPGGVLVLTTPNGRYRSRYFELHNIEPQPVENWLTVANLNKLASEIYDSHHLSTFDLSHWYELHPKTRGITNQLIKLRGGWRTHESWKSLAENFFQLGLYQILTGYRK</sequence>
<dbReference type="AlphaFoldDB" id="A0A517T4K0"/>
<name>A0A517T4K0_9PLAN</name>
<reference evidence="2 3" key="1">
    <citation type="submission" date="2019-02" db="EMBL/GenBank/DDBJ databases">
        <title>Deep-cultivation of Planctomycetes and their phenomic and genomic characterization uncovers novel biology.</title>
        <authorList>
            <person name="Wiegand S."/>
            <person name="Jogler M."/>
            <person name="Boedeker C."/>
            <person name="Pinto D."/>
            <person name="Vollmers J."/>
            <person name="Rivas-Marin E."/>
            <person name="Kohn T."/>
            <person name="Peeters S.H."/>
            <person name="Heuer A."/>
            <person name="Rast P."/>
            <person name="Oberbeckmann S."/>
            <person name="Bunk B."/>
            <person name="Jeske O."/>
            <person name="Meyerdierks A."/>
            <person name="Storesund J.E."/>
            <person name="Kallscheuer N."/>
            <person name="Luecker S."/>
            <person name="Lage O.M."/>
            <person name="Pohl T."/>
            <person name="Merkel B.J."/>
            <person name="Hornburger P."/>
            <person name="Mueller R.-W."/>
            <person name="Bruemmer F."/>
            <person name="Labrenz M."/>
            <person name="Spormann A.M."/>
            <person name="Op den Camp H."/>
            <person name="Overmann J."/>
            <person name="Amann R."/>
            <person name="Jetten M.S.M."/>
            <person name="Mascher T."/>
            <person name="Medema M.H."/>
            <person name="Devos D.P."/>
            <person name="Kaster A.-K."/>
            <person name="Ovreas L."/>
            <person name="Rohde M."/>
            <person name="Galperin M.Y."/>
            <person name="Jogler C."/>
        </authorList>
    </citation>
    <scope>NUCLEOTIDE SEQUENCE [LARGE SCALE GENOMIC DNA]</scope>
    <source>
        <strain evidence="2 3">V22</strain>
    </source>
</reference>
<dbReference type="Gene3D" id="3.40.50.150">
    <property type="entry name" value="Vaccinia Virus protein VP39"/>
    <property type="match status" value="1"/>
</dbReference>